<dbReference type="Proteomes" id="UP000887564">
    <property type="component" value="Unplaced"/>
</dbReference>
<sequence>MVSAATSGDRQHVGASALDVAQSLRSFTSTVHGVCATRRDTPIDRFIVSARSVVHDSGRVFDRV</sequence>
<protein>
    <submittedName>
        <fullName evidence="2">Uncharacterized protein</fullName>
    </submittedName>
</protein>
<evidence type="ECO:0000313" key="1">
    <source>
        <dbReference type="Proteomes" id="UP000887564"/>
    </source>
</evidence>
<organism evidence="1 2">
    <name type="scientific">Parascaris equorum</name>
    <name type="common">Equine roundworm</name>
    <dbReference type="NCBI Taxonomy" id="6256"/>
    <lineage>
        <taxon>Eukaryota</taxon>
        <taxon>Metazoa</taxon>
        <taxon>Ecdysozoa</taxon>
        <taxon>Nematoda</taxon>
        <taxon>Chromadorea</taxon>
        <taxon>Rhabditida</taxon>
        <taxon>Spirurina</taxon>
        <taxon>Ascaridomorpha</taxon>
        <taxon>Ascaridoidea</taxon>
        <taxon>Ascarididae</taxon>
        <taxon>Parascaris</taxon>
    </lineage>
</organism>
<dbReference type="Gene3D" id="1.20.1420.10">
    <property type="entry name" value="Talin, central domain"/>
    <property type="match status" value="1"/>
</dbReference>
<dbReference type="WBParaSite" id="PEQ_0000467701-mRNA-1">
    <property type="protein sequence ID" value="PEQ_0000467701-mRNA-1"/>
    <property type="gene ID" value="PEQ_0000467701"/>
</dbReference>
<dbReference type="AlphaFoldDB" id="A0A914RIQ8"/>
<evidence type="ECO:0000313" key="2">
    <source>
        <dbReference type="WBParaSite" id="PEQ_0000467701-mRNA-1"/>
    </source>
</evidence>
<accession>A0A914RIQ8</accession>
<name>A0A914RIQ8_PAREQ</name>
<proteinExistence type="predicted"/>
<reference evidence="2" key="1">
    <citation type="submission" date="2022-11" db="UniProtKB">
        <authorList>
            <consortium name="WormBaseParasite"/>
        </authorList>
    </citation>
    <scope>IDENTIFICATION</scope>
</reference>
<keyword evidence="1" id="KW-1185">Reference proteome</keyword>